<dbReference type="SUPFAM" id="SSF51735">
    <property type="entry name" value="NAD(P)-binding Rossmann-fold domains"/>
    <property type="match status" value="1"/>
</dbReference>
<evidence type="ECO:0000256" key="2">
    <source>
        <dbReference type="ARBA" id="ARBA00023002"/>
    </source>
</evidence>
<protein>
    <submittedName>
        <fullName evidence="3">Protochlorophyllide reductase, chloroplastic</fullName>
    </submittedName>
</protein>
<gene>
    <name evidence="3" type="ORF">Sradi_6066600</name>
</gene>
<reference evidence="3" key="1">
    <citation type="submission" date="2020-06" db="EMBL/GenBank/DDBJ databases">
        <authorList>
            <person name="Li T."/>
            <person name="Hu X."/>
            <person name="Zhang T."/>
            <person name="Song X."/>
            <person name="Zhang H."/>
            <person name="Dai N."/>
            <person name="Sheng W."/>
            <person name="Hou X."/>
            <person name="Wei L."/>
        </authorList>
    </citation>
    <scope>NUCLEOTIDE SEQUENCE</scope>
    <source>
        <strain evidence="3">G02</strain>
        <tissue evidence="3">Leaf</tissue>
    </source>
</reference>
<comment type="caution">
    <text evidence="3">The sequence shown here is derived from an EMBL/GenBank/DDBJ whole genome shotgun (WGS) entry which is preliminary data.</text>
</comment>
<dbReference type="EMBL" id="JACGWJ010000028">
    <property type="protein sequence ID" value="KAL0306493.1"/>
    <property type="molecule type" value="Genomic_DNA"/>
</dbReference>
<dbReference type="InterPro" id="IPR005979">
    <property type="entry name" value="Prochl_reduct"/>
</dbReference>
<dbReference type="PANTHER" id="PTHR44419:SF19">
    <property type="entry name" value="PROTOCHLOROPHYLLIDE REDUCTASE A, CHLOROPLASTIC"/>
    <property type="match status" value="1"/>
</dbReference>
<evidence type="ECO:0000256" key="1">
    <source>
        <dbReference type="ARBA" id="ARBA00022857"/>
    </source>
</evidence>
<name>A0AAW2KJ39_SESRA</name>
<dbReference type="GO" id="GO:0016630">
    <property type="term" value="F:protochlorophyllide reductase activity"/>
    <property type="evidence" value="ECO:0007669"/>
    <property type="project" value="InterPro"/>
</dbReference>
<organism evidence="3">
    <name type="scientific">Sesamum radiatum</name>
    <name type="common">Black benniseed</name>
    <dbReference type="NCBI Taxonomy" id="300843"/>
    <lineage>
        <taxon>Eukaryota</taxon>
        <taxon>Viridiplantae</taxon>
        <taxon>Streptophyta</taxon>
        <taxon>Embryophyta</taxon>
        <taxon>Tracheophyta</taxon>
        <taxon>Spermatophyta</taxon>
        <taxon>Magnoliopsida</taxon>
        <taxon>eudicotyledons</taxon>
        <taxon>Gunneridae</taxon>
        <taxon>Pentapetalae</taxon>
        <taxon>asterids</taxon>
        <taxon>lamiids</taxon>
        <taxon>Lamiales</taxon>
        <taxon>Pedaliaceae</taxon>
        <taxon>Sesamum</taxon>
    </lineage>
</organism>
<evidence type="ECO:0000313" key="3">
    <source>
        <dbReference type="EMBL" id="KAL0306493.1"/>
    </source>
</evidence>
<dbReference type="InterPro" id="IPR036291">
    <property type="entry name" value="NAD(P)-bd_dom_sf"/>
</dbReference>
<keyword evidence="2" id="KW-0560">Oxidoreductase</keyword>
<dbReference type="Gene3D" id="3.40.50.720">
    <property type="entry name" value="NAD(P)-binding Rossmann-like Domain"/>
    <property type="match status" value="1"/>
</dbReference>
<keyword evidence="1" id="KW-0521">NADP</keyword>
<dbReference type="PANTHER" id="PTHR44419">
    <property type="entry name" value="PROTOCHLOROPHYLLIDE REDUCTASE C, CHLOROPLASTIC"/>
    <property type="match status" value="1"/>
</dbReference>
<dbReference type="AlphaFoldDB" id="A0AAW2KJ39"/>
<reference evidence="3" key="2">
    <citation type="journal article" date="2024" name="Plant">
        <title>Genomic evolution and insights into agronomic trait innovations of Sesamum species.</title>
        <authorList>
            <person name="Miao H."/>
            <person name="Wang L."/>
            <person name="Qu L."/>
            <person name="Liu H."/>
            <person name="Sun Y."/>
            <person name="Le M."/>
            <person name="Wang Q."/>
            <person name="Wei S."/>
            <person name="Zheng Y."/>
            <person name="Lin W."/>
            <person name="Duan Y."/>
            <person name="Cao H."/>
            <person name="Xiong S."/>
            <person name="Wang X."/>
            <person name="Wei L."/>
            <person name="Li C."/>
            <person name="Ma Q."/>
            <person name="Ju M."/>
            <person name="Zhao R."/>
            <person name="Li G."/>
            <person name="Mu C."/>
            <person name="Tian Q."/>
            <person name="Mei H."/>
            <person name="Zhang T."/>
            <person name="Gao T."/>
            <person name="Zhang H."/>
        </authorList>
    </citation>
    <scope>NUCLEOTIDE SEQUENCE</scope>
    <source>
        <strain evidence="3">G02</strain>
    </source>
</reference>
<accession>A0AAW2KJ39</accession>
<sequence length="128" mass="13328">MALQAAALLPSAFSIHKEGKCGASLKDSNLFGVSLSDHVKADLLSSALKPKREFSSRKLSSVRVQAVATSPTFTPSTVQGKKTLRKGSVVITGASSGLGLATAKALAESGKWHVIMACRDFLKAEKAA</sequence>
<proteinExistence type="predicted"/>